<dbReference type="Gramene" id="RZC75702">
    <property type="protein sequence ID" value="RZC75702"/>
    <property type="gene ID" value="C5167_051193"/>
</dbReference>
<evidence type="ECO:0000313" key="1">
    <source>
        <dbReference type="EMBL" id="RZC75702.1"/>
    </source>
</evidence>
<protein>
    <submittedName>
        <fullName evidence="1">Uncharacterized protein</fullName>
    </submittedName>
</protein>
<gene>
    <name evidence="1" type="ORF">C5167_051193</name>
</gene>
<dbReference type="Proteomes" id="UP000316621">
    <property type="component" value="Chromosome 8"/>
</dbReference>
<dbReference type="AlphaFoldDB" id="A0A4Y7KTI1"/>
<evidence type="ECO:0000313" key="2">
    <source>
        <dbReference type="Proteomes" id="UP000316621"/>
    </source>
</evidence>
<organism evidence="1 2">
    <name type="scientific">Papaver somniferum</name>
    <name type="common">Opium poppy</name>
    <dbReference type="NCBI Taxonomy" id="3469"/>
    <lineage>
        <taxon>Eukaryota</taxon>
        <taxon>Viridiplantae</taxon>
        <taxon>Streptophyta</taxon>
        <taxon>Embryophyta</taxon>
        <taxon>Tracheophyta</taxon>
        <taxon>Spermatophyta</taxon>
        <taxon>Magnoliopsida</taxon>
        <taxon>Ranunculales</taxon>
        <taxon>Papaveraceae</taxon>
        <taxon>Papaveroideae</taxon>
        <taxon>Papaver</taxon>
    </lineage>
</organism>
<accession>A0A4Y7KTI1</accession>
<keyword evidence="2" id="KW-1185">Reference proteome</keyword>
<dbReference type="EMBL" id="CM010722">
    <property type="protein sequence ID" value="RZC75702.1"/>
    <property type="molecule type" value="Genomic_DNA"/>
</dbReference>
<sequence>MYDVVPNEDADSWSLCLDNANLLRYRSLIERALKARLYIWETNMNRAVSVERVLGKPSLLIHDFEVRIFMDQKYT</sequence>
<proteinExistence type="predicted"/>
<reference evidence="1 2" key="1">
    <citation type="journal article" date="2018" name="Science">
        <title>The opium poppy genome and morphinan production.</title>
        <authorList>
            <person name="Guo L."/>
            <person name="Winzer T."/>
            <person name="Yang X."/>
            <person name="Li Y."/>
            <person name="Ning Z."/>
            <person name="He Z."/>
            <person name="Teodor R."/>
            <person name="Lu Y."/>
            <person name="Bowser T.A."/>
            <person name="Graham I.A."/>
            <person name="Ye K."/>
        </authorList>
    </citation>
    <scope>NUCLEOTIDE SEQUENCE [LARGE SCALE GENOMIC DNA]</scope>
    <source>
        <strain evidence="2">cv. HN1</strain>
        <tissue evidence="1">Leaves</tissue>
    </source>
</reference>
<name>A0A4Y7KTI1_PAPSO</name>